<organism evidence="2 3">
    <name type="scientific">Anaeromicropila populeti</name>
    <dbReference type="NCBI Taxonomy" id="37658"/>
    <lineage>
        <taxon>Bacteria</taxon>
        <taxon>Bacillati</taxon>
        <taxon>Bacillota</taxon>
        <taxon>Clostridia</taxon>
        <taxon>Lachnospirales</taxon>
        <taxon>Lachnospiraceae</taxon>
        <taxon>Anaeromicropila</taxon>
    </lineage>
</organism>
<protein>
    <recommendedName>
        <fullName evidence="1">Phage tail lysozyme domain-containing protein</fullName>
    </recommendedName>
</protein>
<dbReference type="Proteomes" id="UP000199659">
    <property type="component" value="Unassembled WGS sequence"/>
</dbReference>
<dbReference type="AlphaFoldDB" id="A0A1I6LLA6"/>
<accession>A0A1I6LLA6</accession>
<dbReference type="OrthoDB" id="9800780at2"/>
<reference evidence="2 3" key="1">
    <citation type="submission" date="2016-10" db="EMBL/GenBank/DDBJ databases">
        <authorList>
            <person name="de Groot N.N."/>
        </authorList>
    </citation>
    <scope>NUCLEOTIDE SEQUENCE [LARGE SCALE GENOMIC DNA]</scope>
    <source>
        <strain evidence="2 3">743A</strain>
    </source>
</reference>
<gene>
    <name evidence="2" type="ORF">SAMN05661086_03370</name>
</gene>
<evidence type="ECO:0000313" key="3">
    <source>
        <dbReference type="Proteomes" id="UP000199659"/>
    </source>
</evidence>
<dbReference type="InterPro" id="IPR041219">
    <property type="entry name" value="Phage_lysozyme2"/>
</dbReference>
<dbReference type="EMBL" id="FOYZ01000017">
    <property type="protein sequence ID" value="SFS04062.1"/>
    <property type="molecule type" value="Genomic_DNA"/>
</dbReference>
<sequence length="156" mass="17990">MEKDFDYANKFSGNTIEVVGIKEAIKLQKQDSKIQHTITVNGEKKIVQDQFGFGMCQFTGSRTSDVLDAYQKFYDETKNNHPTQKQCAEIEAEFMVKELEGDYKQVYEDWNETDKTASEAGRLICTKYEKPGDMENQSNIRADNAETIYNIMIKKN</sequence>
<name>A0A1I6LLA6_9FIRM</name>
<evidence type="ECO:0000259" key="1">
    <source>
        <dbReference type="Pfam" id="PF18013"/>
    </source>
</evidence>
<evidence type="ECO:0000313" key="2">
    <source>
        <dbReference type="EMBL" id="SFS04062.1"/>
    </source>
</evidence>
<dbReference type="Pfam" id="PF18013">
    <property type="entry name" value="Phage_lysozyme2"/>
    <property type="match status" value="1"/>
</dbReference>
<dbReference type="Gene3D" id="1.10.530.10">
    <property type="match status" value="1"/>
</dbReference>
<proteinExistence type="predicted"/>
<feature type="domain" description="Phage tail lysozyme" evidence="1">
    <location>
        <begin position="43"/>
        <end position="152"/>
    </location>
</feature>
<keyword evidence="3" id="KW-1185">Reference proteome</keyword>
<dbReference type="RefSeq" id="WP_092563467.1">
    <property type="nucleotide sequence ID" value="NZ_FOYZ01000017.1"/>
</dbReference>